<sequence>MAAVKSKRSIAEKLPVVPGGLIEAIKNRRVVLFMGAGASMEARGGRGEKPLSATDLRDRLAIDFLGKQFVDSDLMSVADMAIEMAGPHVVFERIRSLLSPLLPTPAHLLLPTFRWRALVTTNYDDLIERSYRLGLRNQLQNIVPIVKNTEPVEELLQSTERPVLLLKLHGCVNHAHDEHVPLVLSHEHYALHDRHRDNLYSRMNQWTHESTFVFCGYGIGDAHIRNILHRLDANGVKRPNYYIVTPTMDEVQADYWSKKKVTLIQSTFGNFMAALNAAIPEMWRSLEAGQGLKELSVRKHFRTNRDPTPALMTALERDFRHVHASMAADPQNARRFYEGFDTGWGAILQNLDIRRRVMNDLLLKAVVEEIDSTECRLVLLRGPAGSGKSVTLKRAAMTAADELDQLVVWLESDGALRAEAVLELADLTGKRIFVFVDRAAVHLASIEALLKAVRQKNALVTIVAAERDNEWNIFAGRLAERWKPLEFRIGHLAPREIEDLVEILNKHDSLGLLSTQPRPQQIEAFQKRADRQLLVALHEATRGKAFEEIVHDEYLGIVPDRAKRLYLDICTLNQFAVPVRAGIISRVAGIRFNDYRENLFDPLENVVLTDENRYTGDIEYRARHPKVAEFVFQGACPTDESKSAQLTRMIEHLDVGFLPDRIAIESIAKGRVLSEMLSSAAYGREIYAAIVKALPDAAFVLQQWATIFEYAAHDGSLEEAEKLAHLAKDLDPKSKSVAHTLSEVARRRASAERSPVLKEQFRRQARKRLTDAGSASDMLVMSSKCKILVDEVKDLVESIGDDHDEDAAGRLSELVREAELEIRQAQQLYHDTADLDETQWRLSAILGQHAKARSALERAWRKQPRGASVALRLPRSTLRTTRERLRRC</sequence>
<dbReference type="InterPro" id="IPR029035">
    <property type="entry name" value="DHS-like_NAD/FAD-binding_dom"/>
</dbReference>
<gene>
    <name evidence="3" type="ORF">ENH89_06325</name>
</gene>
<feature type="coiled-coil region" evidence="1">
    <location>
        <begin position="808"/>
        <end position="835"/>
    </location>
</feature>
<proteinExistence type="predicted"/>
<dbReference type="InterPro" id="IPR057574">
    <property type="entry name" value="nSTAND_NTPase5_dom"/>
</dbReference>
<dbReference type="SUPFAM" id="SSF52540">
    <property type="entry name" value="P-loop containing nucleoside triphosphate hydrolases"/>
    <property type="match status" value="1"/>
</dbReference>
<accession>A0A9C9NEQ6</accession>
<feature type="domain" description="Novel STAND NTPase 5" evidence="2">
    <location>
        <begin position="334"/>
        <end position="472"/>
    </location>
</feature>
<evidence type="ECO:0000313" key="3">
    <source>
        <dbReference type="EMBL" id="HET99968.1"/>
    </source>
</evidence>
<evidence type="ECO:0000256" key="1">
    <source>
        <dbReference type="SAM" id="Coils"/>
    </source>
</evidence>
<dbReference type="InterPro" id="IPR027417">
    <property type="entry name" value="P-loop_NTPase"/>
</dbReference>
<keyword evidence="1" id="KW-0175">Coiled coil</keyword>
<organism evidence="3 4">
    <name type="scientific">Aurantimonas coralicida</name>
    <dbReference type="NCBI Taxonomy" id="182270"/>
    <lineage>
        <taxon>Bacteria</taxon>
        <taxon>Pseudomonadati</taxon>
        <taxon>Pseudomonadota</taxon>
        <taxon>Alphaproteobacteria</taxon>
        <taxon>Hyphomicrobiales</taxon>
        <taxon>Aurantimonadaceae</taxon>
        <taxon>Aurantimonas</taxon>
    </lineage>
</organism>
<reference evidence="3" key="1">
    <citation type="journal article" date="2020" name="mSystems">
        <title>Genome- and Community-Level Interaction Insights into Carbon Utilization and Element Cycling Functions of Hydrothermarchaeota in Hydrothermal Sediment.</title>
        <authorList>
            <person name="Zhou Z."/>
            <person name="Liu Y."/>
            <person name="Xu W."/>
            <person name="Pan J."/>
            <person name="Luo Z.H."/>
            <person name="Li M."/>
        </authorList>
    </citation>
    <scope>NUCLEOTIDE SEQUENCE</scope>
    <source>
        <strain evidence="3">HyVt-347</strain>
    </source>
</reference>
<evidence type="ECO:0000259" key="2">
    <source>
        <dbReference type="Pfam" id="PF25199"/>
    </source>
</evidence>
<dbReference type="AlphaFoldDB" id="A0A9C9NEQ6"/>
<dbReference type="Proteomes" id="UP000885680">
    <property type="component" value="Unassembled WGS sequence"/>
</dbReference>
<comment type="caution">
    <text evidence="3">The sequence shown here is derived from an EMBL/GenBank/DDBJ whole genome shotgun (WGS) entry which is preliminary data.</text>
</comment>
<dbReference type="Pfam" id="PF25199">
    <property type="entry name" value="nSTAND_NTPase5"/>
    <property type="match status" value="1"/>
</dbReference>
<dbReference type="Pfam" id="PF13289">
    <property type="entry name" value="SIR2_2"/>
    <property type="match status" value="1"/>
</dbReference>
<dbReference type="EMBL" id="DRGN01000081">
    <property type="protein sequence ID" value="HET99968.1"/>
    <property type="molecule type" value="Genomic_DNA"/>
</dbReference>
<name>A0A9C9NEQ6_9HYPH</name>
<protein>
    <submittedName>
        <fullName evidence="3">SIR2 family protein</fullName>
    </submittedName>
</protein>
<dbReference type="SUPFAM" id="SSF52467">
    <property type="entry name" value="DHS-like NAD/FAD-binding domain"/>
    <property type="match status" value="1"/>
</dbReference>
<evidence type="ECO:0000313" key="4">
    <source>
        <dbReference type="Proteomes" id="UP000885680"/>
    </source>
</evidence>